<evidence type="ECO:0000313" key="2">
    <source>
        <dbReference type="Proteomes" id="UP000265520"/>
    </source>
</evidence>
<keyword evidence="2" id="KW-1185">Reference proteome</keyword>
<dbReference type="AlphaFoldDB" id="A0A392N3L2"/>
<reference evidence="1 2" key="1">
    <citation type="journal article" date="2018" name="Front. Plant Sci.">
        <title>Red Clover (Trifolium pratense) and Zigzag Clover (T. medium) - A Picture of Genomic Similarities and Differences.</title>
        <authorList>
            <person name="Dluhosova J."/>
            <person name="Istvanek J."/>
            <person name="Nedelnik J."/>
            <person name="Repkova J."/>
        </authorList>
    </citation>
    <scope>NUCLEOTIDE SEQUENCE [LARGE SCALE GENOMIC DNA]</scope>
    <source>
        <strain evidence="2">cv. 10/8</strain>
        <tissue evidence="1">Leaf</tissue>
    </source>
</reference>
<dbReference type="Proteomes" id="UP000265520">
    <property type="component" value="Unassembled WGS sequence"/>
</dbReference>
<name>A0A392N3L2_9FABA</name>
<sequence length="61" mass="6925">GDLLEEQEEPEEVQTQACALKFLYVAVNGAWAQSVFTSPPLVAQFSAFHRLEYILMAWFFG</sequence>
<accession>A0A392N3L2</accession>
<proteinExistence type="predicted"/>
<protein>
    <submittedName>
        <fullName evidence="1">Uncharacterized protein</fullName>
    </submittedName>
</protein>
<dbReference type="EMBL" id="LXQA010024132">
    <property type="protein sequence ID" value="MCH93084.1"/>
    <property type="molecule type" value="Genomic_DNA"/>
</dbReference>
<organism evidence="1 2">
    <name type="scientific">Trifolium medium</name>
    <dbReference type="NCBI Taxonomy" id="97028"/>
    <lineage>
        <taxon>Eukaryota</taxon>
        <taxon>Viridiplantae</taxon>
        <taxon>Streptophyta</taxon>
        <taxon>Embryophyta</taxon>
        <taxon>Tracheophyta</taxon>
        <taxon>Spermatophyta</taxon>
        <taxon>Magnoliopsida</taxon>
        <taxon>eudicotyledons</taxon>
        <taxon>Gunneridae</taxon>
        <taxon>Pentapetalae</taxon>
        <taxon>rosids</taxon>
        <taxon>fabids</taxon>
        <taxon>Fabales</taxon>
        <taxon>Fabaceae</taxon>
        <taxon>Papilionoideae</taxon>
        <taxon>50 kb inversion clade</taxon>
        <taxon>NPAAA clade</taxon>
        <taxon>Hologalegina</taxon>
        <taxon>IRL clade</taxon>
        <taxon>Trifolieae</taxon>
        <taxon>Trifolium</taxon>
    </lineage>
</organism>
<evidence type="ECO:0000313" key="1">
    <source>
        <dbReference type="EMBL" id="MCH93084.1"/>
    </source>
</evidence>
<comment type="caution">
    <text evidence="1">The sequence shown here is derived from an EMBL/GenBank/DDBJ whole genome shotgun (WGS) entry which is preliminary data.</text>
</comment>
<feature type="non-terminal residue" evidence="1">
    <location>
        <position position="1"/>
    </location>
</feature>